<name>A0A4Q0MHJ1_9SPHI</name>
<dbReference type="Proteomes" id="UP000322918">
    <property type="component" value="Unassembled WGS sequence"/>
</dbReference>
<sequence length="137" mass="15528">MKKIILFIALLCGTASLALAQPGQQRTTPEERATRNVEMLEKRLSLTADQKAKIHTIALEQVKAMDSLRTEARNAGTDRQAMWSKMQLLQQEHDKKITALLSDDQKKQYQQVIEDRQKRMRGGQGRPSTEKPAGNQN</sequence>
<reference evidence="3 6" key="2">
    <citation type="submission" date="2019-09" db="EMBL/GenBank/DDBJ databases">
        <title>Pararcticibacter amylolyticus gen. nov., sp. nov., isolated from a rottenly hemp rope, and reclassification of Pedobacter tournemirensis as Pararcticibacter tournemirensis comb. nov.</title>
        <authorList>
            <person name="Cai Y."/>
        </authorList>
    </citation>
    <scope>NUCLEOTIDE SEQUENCE [LARGE SCALE GENOMIC DNA]</scope>
    <source>
        <strain evidence="3 6">TF5-37.2-LB10</strain>
    </source>
</reference>
<comment type="caution">
    <text evidence="4">The sequence shown here is derived from an EMBL/GenBank/DDBJ whole genome shotgun (WGS) entry which is preliminary data.</text>
</comment>
<dbReference type="AlphaFoldDB" id="A0A4Q0MHJ1"/>
<keyword evidence="2" id="KW-0732">Signal</keyword>
<dbReference type="EMBL" id="RXOC01000001">
    <property type="protein sequence ID" value="RXF72489.1"/>
    <property type="molecule type" value="Genomic_DNA"/>
</dbReference>
<dbReference type="Proteomes" id="UP000290848">
    <property type="component" value="Unassembled WGS sequence"/>
</dbReference>
<proteinExistence type="predicted"/>
<evidence type="ECO:0000256" key="2">
    <source>
        <dbReference type="SAM" id="SignalP"/>
    </source>
</evidence>
<keyword evidence="6" id="KW-1185">Reference proteome</keyword>
<dbReference type="EMBL" id="VWNE01000011">
    <property type="protein sequence ID" value="KAA8483644.1"/>
    <property type="molecule type" value="Genomic_DNA"/>
</dbReference>
<reference evidence="4 5" key="1">
    <citation type="submission" date="2018-12" db="EMBL/GenBank/DDBJ databases">
        <title>The Draft Genome Sequence of the Soil Bacterium Pedobacter tournemirensis R1.</title>
        <authorList>
            <person name="He J."/>
        </authorList>
    </citation>
    <scope>NUCLEOTIDE SEQUENCE [LARGE SCALE GENOMIC DNA]</scope>
    <source>
        <strain evidence="4 5">R1</strain>
    </source>
</reference>
<feature type="region of interest" description="Disordered" evidence="1">
    <location>
        <begin position="100"/>
        <end position="137"/>
    </location>
</feature>
<evidence type="ECO:0000256" key="1">
    <source>
        <dbReference type="SAM" id="MobiDB-lite"/>
    </source>
</evidence>
<dbReference type="OrthoDB" id="798005at2"/>
<evidence type="ECO:0000313" key="6">
    <source>
        <dbReference type="Proteomes" id="UP000322918"/>
    </source>
</evidence>
<evidence type="ECO:0008006" key="7">
    <source>
        <dbReference type="Google" id="ProtNLM"/>
    </source>
</evidence>
<gene>
    <name evidence="4" type="ORF">EKH83_01855</name>
    <name evidence="3" type="ORF">F1649_08715</name>
</gene>
<evidence type="ECO:0000313" key="5">
    <source>
        <dbReference type="Proteomes" id="UP000290848"/>
    </source>
</evidence>
<feature type="signal peptide" evidence="2">
    <location>
        <begin position="1"/>
        <end position="20"/>
    </location>
</feature>
<dbReference type="RefSeq" id="WP_128767675.1">
    <property type="nucleotide sequence ID" value="NZ_RXOC01000001.1"/>
</dbReference>
<evidence type="ECO:0000313" key="3">
    <source>
        <dbReference type="EMBL" id="KAA8483644.1"/>
    </source>
</evidence>
<accession>A0A4Q0MHJ1</accession>
<feature type="chain" id="PRO_5044607768" description="Periplasmic heavy metal sensor" evidence="2">
    <location>
        <begin position="21"/>
        <end position="137"/>
    </location>
</feature>
<evidence type="ECO:0000313" key="4">
    <source>
        <dbReference type="EMBL" id="RXF72489.1"/>
    </source>
</evidence>
<protein>
    <recommendedName>
        <fullName evidence="7">Periplasmic heavy metal sensor</fullName>
    </recommendedName>
</protein>
<feature type="compositionally biased region" description="Basic and acidic residues" evidence="1">
    <location>
        <begin position="100"/>
        <end position="117"/>
    </location>
</feature>
<organism evidence="4 5">
    <name type="scientific">Arcticibacter tournemirensis</name>
    <dbReference type="NCBI Taxonomy" id="699437"/>
    <lineage>
        <taxon>Bacteria</taxon>
        <taxon>Pseudomonadati</taxon>
        <taxon>Bacteroidota</taxon>
        <taxon>Sphingobacteriia</taxon>
        <taxon>Sphingobacteriales</taxon>
        <taxon>Sphingobacteriaceae</taxon>
        <taxon>Arcticibacter</taxon>
    </lineage>
</organism>